<dbReference type="EMBL" id="JACHLK010000003">
    <property type="protein sequence ID" value="MBB6559343.1"/>
    <property type="molecule type" value="Genomic_DNA"/>
</dbReference>
<dbReference type="PANTHER" id="PTHR37314:SF4">
    <property type="entry name" value="UPF0700 TRANSMEMBRANE PROTEIN YOAK"/>
    <property type="match status" value="1"/>
</dbReference>
<keyword evidence="3" id="KW-1185">Reference proteome</keyword>
<feature type="transmembrane region" description="Helical" evidence="1">
    <location>
        <begin position="140"/>
        <end position="166"/>
    </location>
</feature>
<keyword evidence="1" id="KW-0812">Transmembrane</keyword>
<reference evidence="2 3" key="1">
    <citation type="submission" date="2020-08" db="EMBL/GenBank/DDBJ databases">
        <title>Functional genomics of gut bacteria from endangered species of beetles.</title>
        <authorList>
            <person name="Carlos-Shanley C."/>
        </authorList>
    </citation>
    <scope>NUCLEOTIDE SEQUENCE [LARGE SCALE GENOMIC DNA]</scope>
    <source>
        <strain evidence="2 3">S00198</strain>
    </source>
</reference>
<evidence type="ECO:0000256" key="1">
    <source>
        <dbReference type="SAM" id="Phobius"/>
    </source>
</evidence>
<dbReference type="PANTHER" id="PTHR37314">
    <property type="entry name" value="SLR0142 PROTEIN"/>
    <property type="match status" value="1"/>
</dbReference>
<feature type="transmembrane region" description="Helical" evidence="1">
    <location>
        <begin position="273"/>
        <end position="289"/>
    </location>
</feature>
<gene>
    <name evidence="2" type="ORF">HNP48_002010</name>
</gene>
<comment type="caution">
    <text evidence="2">The sequence shown here is derived from an EMBL/GenBank/DDBJ whole genome shotgun (WGS) entry which is preliminary data.</text>
</comment>
<accession>A0A7X0PCF2</accession>
<organism evidence="2 3">
    <name type="scientific">Acidovorax soli</name>
    <dbReference type="NCBI Taxonomy" id="592050"/>
    <lineage>
        <taxon>Bacteria</taxon>
        <taxon>Pseudomonadati</taxon>
        <taxon>Pseudomonadota</taxon>
        <taxon>Betaproteobacteria</taxon>
        <taxon>Burkholderiales</taxon>
        <taxon>Comamonadaceae</taxon>
        <taxon>Acidovorax</taxon>
    </lineage>
</organism>
<evidence type="ECO:0000313" key="2">
    <source>
        <dbReference type="EMBL" id="MBB6559343.1"/>
    </source>
</evidence>
<feature type="transmembrane region" description="Helical" evidence="1">
    <location>
        <begin position="178"/>
        <end position="197"/>
    </location>
</feature>
<feature type="transmembrane region" description="Helical" evidence="1">
    <location>
        <begin position="203"/>
        <end position="222"/>
    </location>
</feature>
<keyword evidence="1" id="KW-1133">Transmembrane helix</keyword>
<evidence type="ECO:0000313" key="3">
    <source>
        <dbReference type="Proteomes" id="UP000575083"/>
    </source>
</evidence>
<feature type="transmembrane region" description="Helical" evidence="1">
    <location>
        <begin position="295"/>
        <end position="316"/>
    </location>
</feature>
<keyword evidence="1" id="KW-0472">Membrane</keyword>
<feature type="transmembrane region" description="Helical" evidence="1">
    <location>
        <begin position="96"/>
        <end position="120"/>
    </location>
</feature>
<proteinExistence type="predicted"/>
<dbReference type="InterPro" id="IPR010699">
    <property type="entry name" value="DUF1275"/>
</dbReference>
<dbReference type="Proteomes" id="UP000575083">
    <property type="component" value="Unassembled WGS sequence"/>
</dbReference>
<name>A0A7X0PCF2_9BURK</name>
<dbReference type="AlphaFoldDB" id="A0A7X0PCF2"/>
<sequence>MVVNNSYANHETVFREKGIWKQAQFVRQRLPAQFLMAGATLLSVGQQRGFVILFPEIANTTTGASGRLPRGEAHTVAMRRIRFLTYRHRSRSTNSAFGLLLAFNAGAVNAGGFLVLHAYTSHMTGFASQLADSGVTGNRPLLLAALGAICAFVAGAAACAVLVSWARAHRLRAIYAPPLLLEAVLLLVFGIAGAVMLTWSTPFAVPMTVLLLSFIMGLQNAVGSKTSRGTIRTTHMTGNITDLGMELGKWAYKGFRHGPQPSQMHCDVVRMKRVAGLILMFVFGGFVGAFGFNRIGFICVVPLAALLLGLSMPPLVREKRLSALPYTFSRRES</sequence>
<protein>
    <submittedName>
        <fullName evidence="2">Uncharacterized membrane protein YoaK (UPF0700 family)</fullName>
    </submittedName>
</protein>
<dbReference type="Pfam" id="PF06912">
    <property type="entry name" value="DUF1275"/>
    <property type="match status" value="1"/>
</dbReference>